<keyword evidence="3" id="KW-0731">Sigma factor</keyword>
<reference evidence="9 10" key="1">
    <citation type="submission" date="2018-08" db="EMBL/GenBank/DDBJ databases">
        <title>Sequencing the genomes of 1000 actinobacteria strains.</title>
        <authorList>
            <person name="Klenk H.-P."/>
        </authorList>
    </citation>
    <scope>NUCLEOTIDE SEQUENCE [LARGE SCALE GENOMIC DNA]</scope>
    <source>
        <strain evidence="9 10">DSM 22891</strain>
    </source>
</reference>
<dbReference type="EMBL" id="QTUC01000001">
    <property type="protein sequence ID" value="REF35086.1"/>
    <property type="molecule type" value="Genomic_DNA"/>
</dbReference>
<dbReference type="Pfam" id="PF08281">
    <property type="entry name" value="Sigma70_r4_2"/>
    <property type="match status" value="1"/>
</dbReference>
<feature type="domain" description="RNA polymerase sigma factor 70 region 4 type 2" evidence="8">
    <location>
        <begin position="159"/>
        <end position="210"/>
    </location>
</feature>
<dbReference type="Gene3D" id="1.10.10.10">
    <property type="entry name" value="Winged helix-like DNA-binding domain superfamily/Winged helix DNA-binding domain"/>
    <property type="match status" value="1"/>
</dbReference>
<protein>
    <submittedName>
        <fullName evidence="9">RNA polymerase sigma-70 factor (Sigma-E family)</fullName>
    </submittedName>
</protein>
<dbReference type="InterPro" id="IPR013324">
    <property type="entry name" value="RNA_pol_sigma_r3/r4-like"/>
</dbReference>
<dbReference type="InterPro" id="IPR007627">
    <property type="entry name" value="RNA_pol_sigma70_r2"/>
</dbReference>
<dbReference type="InterPro" id="IPR014284">
    <property type="entry name" value="RNA_pol_sigma-70_dom"/>
</dbReference>
<comment type="caution">
    <text evidence="9">The sequence shown here is derived from an EMBL/GenBank/DDBJ whole genome shotgun (WGS) entry which is preliminary data.</text>
</comment>
<evidence type="ECO:0000256" key="2">
    <source>
        <dbReference type="ARBA" id="ARBA00023015"/>
    </source>
</evidence>
<evidence type="ECO:0000313" key="9">
    <source>
        <dbReference type="EMBL" id="REF35086.1"/>
    </source>
</evidence>
<evidence type="ECO:0000256" key="6">
    <source>
        <dbReference type="SAM" id="MobiDB-lite"/>
    </source>
</evidence>
<dbReference type="CDD" id="cd06171">
    <property type="entry name" value="Sigma70_r4"/>
    <property type="match status" value="1"/>
</dbReference>
<dbReference type="InterPro" id="IPR013249">
    <property type="entry name" value="RNA_pol_sigma70_r4_t2"/>
</dbReference>
<comment type="similarity">
    <text evidence="1">Belongs to the sigma-70 factor family. ECF subfamily.</text>
</comment>
<keyword evidence="10" id="KW-1185">Reference proteome</keyword>
<dbReference type="AlphaFoldDB" id="A0A3D9V103"/>
<evidence type="ECO:0000259" key="8">
    <source>
        <dbReference type="Pfam" id="PF08281"/>
    </source>
</evidence>
<evidence type="ECO:0000256" key="4">
    <source>
        <dbReference type="ARBA" id="ARBA00023125"/>
    </source>
</evidence>
<dbReference type="GO" id="GO:0006352">
    <property type="term" value="P:DNA-templated transcription initiation"/>
    <property type="evidence" value="ECO:0007669"/>
    <property type="project" value="InterPro"/>
</dbReference>
<evidence type="ECO:0000256" key="5">
    <source>
        <dbReference type="ARBA" id="ARBA00023163"/>
    </source>
</evidence>
<dbReference type="Pfam" id="PF04542">
    <property type="entry name" value="Sigma70_r2"/>
    <property type="match status" value="1"/>
</dbReference>
<proteinExistence type="inferred from homology"/>
<dbReference type="PANTHER" id="PTHR43133">
    <property type="entry name" value="RNA POLYMERASE ECF-TYPE SIGMA FACTO"/>
    <property type="match status" value="1"/>
</dbReference>
<evidence type="ECO:0000259" key="7">
    <source>
        <dbReference type="Pfam" id="PF04542"/>
    </source>
</evidence>
<keyword evidence="5" id="KW-0804">Transcription</keyword>
<dbReference type="InterPro" id="IPR036388">
    <property type="entry name" value="WH-like_DNA-bd_sf"/>
</dbReference>
<accession>A0A3D9V103</accession>
<evidence type="ECO:0000256" key="3">
    <source>
        <dbReference type="ARBA" id="ARBA00023082"/>
    </source>
</evidence>
<dbReference type="NCBIfam" id="TIGR02983">
    <property type="entry name" value="SigE-fam_strep"/>
    <property type="match status" value="1"/>
</dbReference>
<organism evidence="9 10">
    <name type="scientific">Thermasporomyces composti</name>
    <dbReference type="NCBI Taxonomy" id="696763"/>
    <lineage>
        <taxon>Bacteria</taxon>
        <taxon>Bacillati</taxon>
        <taxon>Actinomycetota</taxon>
        <taxon>Actinomycetes</taxon>
        <taxon>Propionibacteriales</taxon>
        <taxon>Nocardioidaceae</taxon>
        <taxon>Thermasporomyces</taxon>
    </lineage>
</organism>
<feature type="compositionally biased region" description="Low complexity" evidence="6">
    <location>
        <begin position="217"/>
        <end position="230"/>
    </location>
</feature>
<dbReference type="PANTHER" id="PTHR43133:SF50">
    <property type="entry name" value="ECF RNA POLYMERASE SIGMA FACTOR SIGM"/>
    <property type="match status" value="1"/>
</dbReference>
<dbReference type="Gene3D" id="1.10.1740.10">
    <property type="match status" value="1"/>
</dbReference>
<dbReference type="NCBIfam" id="TIGR02937">
    <property type="entry name" value="sigma70-ECF"/>
    <property type="match status" value="1"/>
</dbReference>
<sequence>MPLVSTTVWLVRRVMIFPHTGTGHGRLPRPLCPDLGRQATYWAAVGVLGPTAHGEGSRVRRDREEAFDAFVRTRMPELLRFAHMLTGNPDAAADLVQDALERALDAWPRIRNHEDPEGYVRRIMVNRNVSIWRRRRREYLVEGVPDQAHHDDPPMLDPELRAALAALPPRQRTVLVLRYGEDLSERQVAEMLGCSVGTVKSQAFKALAKLREHLSRPTDSTPASTAVAAPTRDDPVRGKPVSAPRTSGRDESTPSEPGGEEATPWTR</sequence>
<evidence type="ECO:0000256" key="1">
    <source>
        <dbReference type="ARBA" id="ARBA00010641"/>
    </source>
</evidence>
<feature type="region of interest" description="Disordered" evidence="6">
    <location>
        <begin position="213"/>
        <end position="267"/>
    </location>
</feature>
<dbReference type="InterPro" id="IPR013325">
    <property type="entry name" value="RNA_pol_sigma_r2"/>
</dbReference>
<keyword evidence="4" id="KW-0238">DNA-binding</keyword>
<dbReference type="InterPro" id="IPR039425">
    <property type="entry name" value="RNA_pol_sigma-70-like"/>
</dbReference>
<dbReference type="InterPro" id="IPR014325">
    <property type="entry name" value="RNA_pol_sigma-E_actinobac"/>
</dbReference>
<dbReference type="Proteomes" id="UP000256485">
    <property type="component" value="Unassembled WGS sequence"/>
</dbReference>
<dbReference type="GO" id="GO:0003677">
    <property type="term" value="F:DNA binding"/>
    <property type="evidence" value="ECO:0007669"/>
    <property type="project" value="UniProtKB-KW"/>
</dbReference>
<dbReference type="GO" id="GO:0016987">
    <property type="term" value="F:sigma factor activity"/>
    <property type="evidence" value="ECO:0007669"/>
    <property type="project" value="UniProtKB-KW"/>
</dbReference>
<evidence type="ECO:0000313" key="10">
    <source>
        <dbReference type="Proteomes" id="UP000256485"/>
    </source>
</evidence>
<gene>
    <name evidence="9" type="ORF">DFJ64_0457</name>
</gene>
<feature type="domain" description="RNA polymerase sigma-70 region 2" evidence="7">
    <location>
        <begin position="71"/>
        <end position="137"/>
    </location>
</feature>
<dbReference type="SUPFAM" id="SSF88659">
    <property type="entry name" value="Sigma3 and sigma4 domains of RNA polymerase sigma factors"/>
    <property type="match status" value="1"/>
</dbReference>
<keyword evidence="2" id="KW-0805">Transcription regulation</keyword>
<name>A0A3D9V103_THECX</name>
<dbReference type="SUPFAM" id="SSF88946">
    <property type="entry name" value="Sigma2 domain of RNA polymerase sigma factors"/>
    <property type="match status" value="1"/>
</dbReference>